<comment type="similarity">
    <text evidence="7">Belongs to the binding-protein-dependent transport system permease family.</text>
</comment>
<feature type="transmembrane region" description="Helical" evidence="7">
    <location>
        <begin position="134"/>
        <end position="161"/>
    </location>
</feature>
<evidence type="ECO:0000256" key="5">
    <source>
        <dbReference type="ARBA" id="ARBA00022989"/>
    </source>
</evidence>
<dbReference type="Proteomes" id="UP001500618">
    <property type="component" value="Unassembled WGS sequence"/>
</dbReference>
<dbReference type="InterPro" id="IPR000515">
    <property type="entry name" value="MetI-like"/>
</dbReference>
<dbReference type="PANTHER" id="PTHR43163:SF6">
    <property type="entry name" value="DIPEPTIDE TRANSPORT SYSTEM PERMEASE PROTEIN DPPB-RELATED"/>
    <property type="match status" value="1"/>
</dbReference>
<keyword evidence="5 7" id="KW-1133">Transmembrane helix</keyword>
<dbReference type="SUPFAM" id="SSF161098">
    <property type="entry name" value="MetI-like"/>
    <property type="match status" value="1"/>
</dbReference>
<accession>A0ABN2IUD9</accession>
<dbReference type="Gene3D" id="1.10.3720.10">
    <property type="entry name" value="MetI-like"/>
    <property type="match status" value="1"/>
</dbReference>
<reference evidence="9 10" key="1">
    <citation type="journal article" date="2019" name="Int. J. Syst. Evol. Microbiol.">
        <title>The Global Catalogue of Microorganisms (GCM) 10K type strain sequencing project: providing services to taxonomists for standard genome sequencing and annotation.</title>
        <authorList>
            <consortium name="The Broad Institute Genomics Platform"/>
            <consortium name="The Broad Institute Genome Sequencing Center for Infectious Disease"/>
            <person name="Wu L."/>
            <person name="Ma J."/>
        </authorList>
    </citation>
    <scope>NUCLEOTIDE SEQUENCE [LARGE SCALE GENOMIC DNA]</scope>
    <source>
        <strain evidence="9 10">JCM 14718</strain>
    </source>
</reference>
<sequence length="312" mass="32180">MRKIVVRWLLTAVPLVLGVSMLTFVLASLVPGDAARAILGVNASPAQYVALRRQLHLDEPLWQQYVHWLAAAVHGDLGQSLQSSDAVTHELSGRLGVTLSLVGGAVLVATAVGVGLGVASALRGGFLGRLVDVGSLLGLAVPSYWLGLVLVALFAVALPLFPATGYTPAADSVGGWLASLVLPVLTLGLGSSAPIAKQTRDGVLAELGREYVMVLRARGVPEWSVIFRHVLRNAATPVLSVVGLVVVGLFGGAVLAETVFVLPGLGGLAVSAASTHDIPVIQGVAVVFTLLVVGVNLVVEIGYAALNPKVRM</sequence>
<evidence type="ECO:0000313" key="10">
    <source>
        <dbReference type="Proteomes" id="UP001500618"/>
    </source>
</evidence>
<feature type="transmembrane region" description="Helical" evidence="7">
    <location>
        <begin position="238"/>
        <end position="260"/>
    </location>
</feature>
<evidence type="ECO:0000313" key="9">
    <source>
        <dbReference type="EMBL" id="GAA1711703.1"/>
    </source>
</evidence>
<dbReference type="EMBL" id="BAAANY010000037">
    <property type="protein sequence ID" value="GAA1711703.1"/>
    <property type="molecule type" value="Genomic_DNA"/>
</dbReference>
<dbReference type="Pfam" id="PF00528">
    <property type="entry name" value="BPD_transp_1"/>
    <property type="match status" value="1"/>
</dbReference>
<keyword evidence="3" id="KW-1003">Cell membrane</keyword>
<evidence type="ECO:0000256" key="3">
    <source>
        <dbReference type="ARBA" id="ARBA00022475"/>
    </source>
</evidence>
<dbReference type="RefSeq" id="WP_344314528.1">
    <property type="nucleotide sequence ID" value="NZ_BAAANY010000037.1"/>
</dbReference>
<evidence type="ECO:0000256" key="7">
    <source>
        <dbReference type="RuleBase" id="RU363032"/>
    </source>
</evidence>
<comment type="caution">
    <text evidence="9">The sequence shown here is derived from an EMBL/GenBank/DDBJ whole genome shotgun (WGS) entry which is preliminary data.</text>
</comment>
<name>A0ABN2IUD9_9ACTN</name>
<evidence type="ECO:0000259" key="8">
    <source>
        <dbReference type="PROSITE" id="PS50928"/>
    </source>
</evidence>
<comment type="subcellular location">
    <subcellularLocation>
        <location evidence="1 7">Cell membrane</location>
        <topology evidence="1 7">Multi-pass membrane protein</topology>
    </subcellularLocation>
</comment>
<feature type="transmembrane region" description="Helical" evidence="7">
    <location>
        <begin position="101"/>
        <end position="122"/>
    </location>
</feature>
<gene>
    <name evidence="9" type="ORF">GCM10009765_71130</name>
</gene>
<feature type="domain" description="ABC transmembrane type-1" evidence="8">
    <location>
        <begin position="95"/>
        <end position="299"/>
    </location>
</feature>
<dbReference type="PROSITE" id="PS50928">
    <property type="entry name" value="ABC_TM1"/>
    <property type="match status" value="1"/>
</dbReference>
<dbReference type="InterPro" id="IPR035906">
    <property type="entry name" value="MetI-like_sf"/>
</dbReference>
<organism evidence="9 10">
    <name type="scientific">Fodinicola feengrottensis</name>
    <dbReference type="NCBI Taxonomy" id="435914"/>
    <lineage>
        <taxon>Bacteria</taxon>
        <taxon>Bacillati</taxon>
        <taxon>Actinomycetota</taxon>
        <taxon>Actinomycetes</taxon>
        <taxon>Mycobacteriales</taxon>
        <taxon>Fodinicola</taxon>
    </lineage>
</organism>
<evidence type="ECO:0000256" key="6">
    <source>
        <dbReference type="ARBA" id="ARBA00023136"/>
    </source>
</evidence>
<feature type="transmembrane region" description="Helical" evidence="7">
    <location>
        <begin position="173"/>
        <end position="190"/>
    </location>
</feature>
<keyword evidence="6 7" id="KW-0472">Membrane</keyword>
<keyword evidence="4 7" id="KW-0812">Transmembrane</keyword>
<protein>
    <submittedName>
        <fullName evidence="9">ABC transporter permease</fullName>
    </submittedName>
</protein>
<feature type="transmembrane region" description="Helical" evidence="7">
    <location>
        <begin position="280"/>
        <end position="306"/>
    </location>
</feature>
<evidence type="ECO:0000256" key="2">
    <source>
        <dbReference type="ARBA" id="ARBA00022448"/>
    </source>
</evidence>
<keyword evidence="10" id="KW-1185">Reference proteome</keyword>
<evidence type="ECO:0000256" key="1">
    <source>
        <dbReference type="ARBA" id="ARBA00004651"/>
    </source>
</evidence>
<evidence type="ECO:0000256" key="4">
    <source>
        <dbReference type="ARBA" id="ARBA00022692"/>
    </source>
</evidence>
<keyword evidence="2 7" id="KW-0813">Transport</keyword>
<dbReference type="CDD" id="cd06261">
    <property type="entry name" value="TM_PBP2"/>
    <property type="match status" value="1"/>
</dbReference>
<proteinExistence type="inferred from homology"/>
<dbReference type="InterPro" id="IPR045621">
    <property type="entry name" value="BPD_transp_1_N"/>
</dbReference>
<dbReference type="PANTHER" id="PTHR43163">
    <property type="entry name" value="DIPEPTIDE TRANSPORT SYSTEM PERMEASE PROTEIN DPPB-RELATED"/>
    <property type="match status" value="1"/>
</dbReference>
<dbReference type="Pfam" id="PF19300">
    <property type="entry name" value="BPD_transp_1_N"/>
    <property type="match status" value="1"/>
</dbReference>